<dbReference type="EnsemblMetazoa" id="SMAR014389-RA">
    <property type="protein sequence ID" value="SMAR014389-PA"/>
    <property type="gene ID" value="SMAR014389"/>
</dbReference>
<dbReference type="AlphaFoldDB" id="T1JKK9"/>
<reference evidence="1" key="2">
    <citation type="submission" date="2015-02" db="UniProtKB">
        <authorList>
            <consortium name="EnsemblMetazoa"/>
        </authorList>
    </citation>
    <scope>IDENTIFICATION</scope>
</reference>
<dbReference type="EMBL" id="JH431944">
    <property type="status" value="NOT_ANNOTATED_CDS"/>
    <property type="molecule type" value="Genomic_DNA"/>
</dbReference>
<protein>
    <submittedName>
        <fullName evidence="1">Uncharacterized protein</fullName>
    </submittedName>
</protein>
<evidence type="ECO:0000313" key="1">
    <source>
        <dbReference type="EnsemblMetazoa" id="SMAR014389-PA"/>
    </source>
</evidence>
<reference evidence="2" key="1">
    <citation type="submission" date="2011-05" db="EMBL/GenBank/DDBJ databases">
        <authorList>
            <person name="Richards S.R."/>
            <person name="Qu J."/>
            <person name="Jiang H."/>
            <person name="Jhangiani S.N."/>
            <person name="Agravi P."/>
            <person name="Goodspeed R."/>
            <person name="Gross S."/>
            <person name="Mandapat C."/>
            <person name="Jackson L."/>
            <person name="Mathew T."/>
            <person name="Pu L."/>
            <person name="Thornton R."/>
            <person name="Saada N."/>
            <person name="Wilczek-Boney K.B."/>
            <person name="Lee S."/>
            <person name="Kovar C."/>
            <person name="Wu Y."/>
            <person name="Scherer S.E."/>
            <person name="Worley K.C."/>
            <person name="Muzny D.M."/>
            <person name="Gibbs R."/>
        </authorList>
    </citation>
    <scope>NUCLEOTIDE SEQUENCE</scope>
    <source>
        <strain evidence="2">Brora</strain>
    </source>
</reference>
<organism evidence="1 2">
    <name type="scientific">Strigamia maritima</name>
    <name type="common">European centipede</name>
    <name type="synonym">Geophilus maritimus</name>
    <dbReference type="NCBI Taxonomy" id="126957"/>
    <lineage>
        <taxon>Eukaryota</taxon>
        <taxon>Metazoa</taxon>
        <taxon>Ecdysozoa</taxon>
        <taxon>Arthropoda</taxon>
        <taxon>Myriapoda</taxon>
        <taxon>Chilopoda</taxon>
        <taxon>Pleurostigmophora</taxon>
        <taxon>Geophilomorpha</taxon>
        <taxon>Linotaeniidae</taxon>
        <taxon>Strigamia</taxon>
    </lineage>
</organism>
<sequence>MHSYSCRSFFDEVIARMLSMARGLKTTSYRRHDRIDSSAATSSTYNAVLLSEASGQVCYI</sequence>
<proteinExistence type="predicted"/>
<evidence type="ECO:0000313" key="2">
    <source>
        <dbReference type="Proteomes" id="UP000014500"/>
    </source>
</evidence>
<keyword evidence="2" id="KW-1185">Reference proteome</keyword>
<name>T1JKK9_STRMM</name>
<dbReference type="HOGENOM" id="CLU_2944620_0_0_1"/>
<accession>T1JKK9</accession>
<dbReference type="Proteomes" id="UP000014500">
    <property type="component" value="Unassembled WGS sequence"/>
</dbReference>